<sequence length="193" mass="21746">MKLSQFFEALASAYDAELEDLRSDSEGNDILRKRLMTKRGEVPLLLPMLKSNPEMIAVAFHGGMKFLNPLVLEVLASKEPNRFPSWKELKSSVVLEAWAEKLSAIVLDNVDGDQFMVTAACLEYLNKSGKSRANSPSNVEEHEEEDEDDSEANEGRYHVDTRNGSGDEYDEDQQDLEEAGADWLVEQGFDRKD</sequence>
<organism evidence="2 3">
    <name type="scientific">Undibacterium terreum</name>
    <dbReference type="NCBI Taxonomy" id="1224302"/>
    <lineage>
        <taxon>Bacteria</taxon>
        <taxon>Pseudomonadati</taxon>
        <taxon>Pseudomonadota</taxon>
        <taxon>Betaproteobacteria</taxon>
        <taxon>Burkholderiales</taxon>
        <taxon>Oxalobacteraceae</taxon>
        <taxon>Undibacterium</taxon>
    </lineage>
</organism>
<comment type="caution">
    <text evidence="2">The sequence shown here is derived from an EMBL/GenBank/DDBJ whole genome shotgun (WGS) entry which is preliminary data.</text>
</comment>
<keyword evidence="3" id="KW-1185">Reference proteome</keyword>
<reference evidence="2" key="2">
    <citation type="submission" date="2020-09" db="EMBL/GenBank/DDBJ databases">
        <authorList>
            <person name="Sun Q."/>
            <person name="Zhou Y."/>
        </authorList>
    </citation>
    <scope>NUCLEOTIDE SEQUENCE</scope>
    <source>
        <strain evidence="2">CGMCC 1.10998</strain>
    </source>
</reference>
<accession>A0A916UIM2</accession>
<dbReference type="AlphaFoldDB" id="A0A916UIM2"/>
<gene>
    <name evidence="2" type="ORF">GCM10011396_19320</name>
</gene>
<name>A0A916UIM2_9BURK</name>
<evidence type="ECO:0000313" key="2">
    <source>
        <dbReference type="EMBL" id="GGC72328.1"/>
    </source>
</evidence>
<dbReference type="Proteomes" id="UP000637423">
    <property type="component" value="Unassembled WGS sequence"/>
</dbReference>
<reference evidence="2" key="1">
    <citation type="journal article" date="2014" name="Int. J. Syst. Evol. Microbiol.">
        <title>Complete genome sequence of Corynebacterium casei LMG S-19264T (=DSM 44701T), isolated from a smear-ripened cheese.</title>
        <authorList>
            <consortium name="US DOE Joint Genome Institute (JGI-PGF)"/>
            <person name="Walter F."/>
            <person name="Albersmeier A."/>
            <person name="Kalinowski J."/>
            <person name="Ruckert C."/>
        </authorList>
    </citation>
    <scope>NUCLEOTIDE SEQUENCE</scope>
    <source>
        <strain evidence="2">CGMCC 1.10998</strain>
    </source>
</reference>
<dbReference type="EMBL" id="BMED01000002">
    <property type="protein sequence ID" value="GGC72328.1"/>
    <property type="molecule type" value="Genomic_DNA"/>
</dbReference>
<dbReference type="RefSeq" id="WP_188565863.1">
    <property type="nucleotide sequence ID" value="NZ_BMED01000002.1"/>
</dbReference>
<feature type="compositionally biased region" description="Acidic residues" evidence="1">
    <location>
        <begin position="141"/>
        <end position="152"/>
    </location>
</feature>
<evidence type="ECO:0000313" key="3">
    <source>
        <dbReference type="Proteomes" id="UP000637423"/>
    </source>
</evidence>
<feature type="region of interest" description="Disordered" evidence="1">
    <location>
        <begin position="128"/>
        <end position="193"/>
    </location>
</feature>
<proteinExistence type="predicted"/>
<feature type="compositionally biased region" description="Acidic residues" evidence="1">
    <location>
        <begin position="167"/>
        <end position="180"/>
    </location>
</feature>
<protein>
    <submittedName>
        <fullName evidence="2">Uncharacterized protein</fullName>
    </submittedName>
</protein>
<evidence type="ECO:0000256" key="1">
    <source>
        <dbReference type="SAM" id="MobiDB-lite"/>
    </source>
</evidence>